<evidence type="ECO:0000313" key="3">
    <source>
        <dbReference type="Proteomes" id="UP000249557"/>
    </source>
</evidence>
<protein>
    <recommendedName>
        <fullName evidence="1">CusB-like beta-barrel domain-containing protein</fullName>
    </recommendedName>
</protein>
<organism evidence="2 3">
    <name type="scientific">Micavibrio aeruginosavorus</name>
    <dbReference type="NCBI Taxonomy" id="349221"/>
    <lineage>
        <taxon>Bacteria</taxon>
        <taxon>Pseudomonadati</taxon>
        <taxon>Bdellovibrionota</taxon>
        <taxon>Bdellovibrionia</taxon>
        <taxon>Bdellovibrionales</taxon>
        <taxon>Pseudobdellovibrionaceae</taxon>
        <taxon>Micavibrio</taxon>
    </lineage>
</organism>
<name>A0A2W5BL36_9BACT</name>
<dbReference type="GO" id="GO:0015562">
    <property type="term" value="F:efflux transmembrane transporter activity"/>
    <property type="evidence" value="ECO:0007669"/>
    <property type="project" value="TreeGrafter"/>
</dbReference>
<dbReference type="InterPro" id="IPR058792">
    <property type="entry name" value="Beta-barrel_RND_2"/>
</dbReference>
<dbReference type="PANTHER" id="PTHR30469">
    <property type="entry name" value="MULTIDRUG RESISTANCE PROTEIN MDTA"/>
    <property type="match status" value="1"/>
</dbReference>
<dbReference type="Gene3D" id="2.40.30.170">
    <property type="match status" value="1"/>
</dbReference>
<reference evidence="2 3" key="1">
    <citation type="submission" date="2017-08" db="EMBL/GenBank/DDBJ databases">
        <title>Infants hospitalized years apart are colonized by the same room-sourced microbial strains.</title>
        <authorList>
            <person name="Brooks B."/>
            <person name="Olm M.R."/>
            <person name="Firek B.A."/>
            <person name="Baker R."/>
            <person name="Thomas B.C."/>
            <person name="Morowitz M.J."/>
            <person name="Banfield J.F."/>
        </authorList>
    </citation>
    <scope>NUCLEOTIDE SEQUENCE [LARGE SCALE GENOMIC DNA]</scope>
    <source>
        <strain evidence="2">S2_018_000_R2_104</strain>
    </source>
</reference>
<dbReference type="AlphaFoldDB" id="A0A2W5BL36"/>
<dbReference type="Pfam" id="PF25954">
    <property type="entry name" value="Beta-barrel_RND_2"/>
    <property type="match status" value="1"/>
</dbReference>
<dbReference type="Gene3D" id="2.40.420.20">
    <property type="match status" value="1"/>
</dbReference>
<dbReference type="GO" id="GO:1990281">
    <property type="term" value="C:efflux pump complex"/>
    <property type="evidence" value="ECO:0007669"/>
    <property type="project" value="TreeGrafter"/>
</dbReference>
<feature type="non-terminal residue" evidence="2">
    <location>
        <position position="1"/>
    </location>
</feature>
<proteinExistence type="predicted"/>
<feature type="domain" description="CusB-like beta-barrel" evidence="1">
    <location>
        <begin position="7"/>
        <end position="69"/>
    </location>
</feature>
<accession>A0A2W5BL36</accession>
<gene>
    <name evidence="2" type="ORF">DI626_08780</name>
</gene>
<evidence type="ECO:0000259" key="1">
    <source>
        <dbReference type="Pfam" id="PF25954"/>
    </source>
</evidence>
<dbReference type="EMBL" id="QFNK01000199">
    <property type="protein sequence ID" value="PZO83781.1"/>
    <property type="molecule type" value="Genomic_DNA"/>
</dbReference>
<dbReference type="Proteomes" id="UP000249557">
    <property type="component" value="Unassembled WGS sequence"/>
</dbReference>
<evidence type="ECO:0000313" key="2">
    <source>
        <dbReference type="EMBL" id="PZO83781.1"/>
    </source>
</evidence>
<sequence length="151" mass="16064">QAQLCRAKQAIHDQDVLVSADAFAGQTFNGRVLSITPKGDPVARSYRVRISLPQQTPLMIGMTAETNIITQVKEDALMVPATAVNNGKVVVLDGGKAKIVDVKTGIKTPDAVEITEGVAEGATLAHKFDATLADKGRVTPKTKDWKRAASE</sequence>
<comment type="caution">
    <text evidence="2">The sequence shown here is derived from an EMBL/GenBank/DDBJ whole genome shotgun (WGS) entry which is preliminary data.</text>
</comment>